<dbReference type="GO" id="GO:0005634">
    <property type="term" value="C:nucleus"/>
    <property type="evidence" value="ECO:0007669"/>
    <property type="project" value="UniProtKB-SubCell"/>
</dbReference>
<dbReference type="InterPro" id="IPR009057">
    <property type="entry name" value="Homeodomain-like_sf"/>
</dbReference>
<keyword evidence="3" id="KW-1185">Reference proteome</keyword>
<dbReference type="Proteomes" id="UP000801492">
    <property type="component" value="Unassembled WGS sequence"/>
</dbReference>
<dbReference type="OrthoDB" id="6756758at2759"/>
<evidence type="ECO:0008006" key="4">
    <source>
        <dbReference type="Google" id="ProtNLM"/>
    </source>
</evidence>
<protein>
    <recommendedName>
        <fullName evidence="4">HTH psq-type domain-containing protein</fullName>
    </recommendedName>
</protein>
<gene>
    <name evidence="2" type="ORF">ILUMI_04646</name>
</gene>
<organism evidence="2 3">
    <name type="scientific">Ignelater luminosus</name>
    <name type="common">Cucubano</name>
    <name type="synonym">Pyrophorus luminosus</name>
    <dbReference type="NCBI Taxonomy" id="2038154"/>
    <lineage>
        <taxon>Eukaryota</taxon>
        <taxon>Metazoa</taxon>
        <taxon>Ecdysozoa</taxon>
        <taxon>Arthropoda</taxon>
        <taxon>Hexapoda</taxon>
        <taxon>Insecta</taxon>
        <taxon>Pterygota</taxon>
        <taxon>Neoptera</taxon>
        <taxon>Endopterygota</taxon>
        <taxon>Coleoptera</taxon>
        <taxon>Polyphaga</taxon>
        <taxon>Elateriformia</taxon>
        <taxon>Elateroidea</taxon>
        <taxon>Elateridae</taxon>
        <taxon>Agrypninae</taxon>
        <taxon>Pyrophorini</taxon>
        <taxon>Ignelater</taxon>
    </lineage>
</organism>
<comment type="caution">
    <text evidence="2">The sequence shown here is derived from an EMBL/GenBank/DDBJ whole genome shotgun (WGS) entry which is preliminary data.</text>
</comment>
<evidence type="ECO:0000313" key="2">
    <source>
        <dbReference type="EMBL" id="KAF2901539.1"/>
    </source>
</evidence>
<dbReference type="SUPFAM" id="SSF46689">
    <property type="entry name" value="Homeodomain-like"/>
    <property type="match status" value="1"/>
</dbReference>
<accession>A0A8K0D995</accession>
<evidence type="ECO:0000313" key="3">
    <source>
        <dbReference type="Proteomes" id="UP000801492"/>
    </source>
</evidence>
<dbReference type="Gene3D" id="1.10.10.60">
    <property type="entry name" value="Homeodomain-like"/>
    <property type="match status" value="1"/>
</dbReference>
<dbReference type="EMBL" id="VTPC01001562">
    <property type="protein sequence ID" value="KAF2901539.1"/>
    <property type="molecule type" value="Genomic_DNA"/>
</dbReference>
<comment type="subcellular location">
    <subcellularLocation>
        <location evidence="1">Nucleus</location>
    </subcellularLocation>
</comment>
<proteinExistence type="predicted"/>
<name>A0A8K0D995_IGNLU</name>
<reference evidence="2" key="1">
    <citation type="submission" date="2019-08" db="EMBL/GenBank/DDBJ databases">
        <title>The genome of the North American firefly Photinus pyralis.</title>
        <authorList>
            <consortium name="Photinus pyralis genome working group"/>
            <person name="Fallon T.R."/>
            <person name="Sander Lower S.E."/>
            <person name="Weng J.-K."/>
        </authorList>
    </citation>
    <scope>NUCLEOTIDE SEQUENCE</scope>
    <source>
        <strain evidence="2">TRF0915ILg1</strain>
        <tissue evidence="2">Whole body</tissue>
    </source>
</reference>
<sequence>MPKTFAPGERYKKNYDERDIEQAVEAIKKGFLKKQASKEYGIPRATLQFRLSNKFKKTGHGPPPILTQDEEELLVHLIKEYNIKENENEDFMKLYQIWKNFDEGGKQKHKNEDRESISEEILNIEAMELFIDDVHIEYIDECTETNENASLENKSLNLSNICDYNIILDQTTKIVDINDQIPSYAGNEVTLEKSKQNEVVLPKVVFEEEAITQMVSYIPIHGVLAQCASINPSFRTNRLLMIDCSEKRSVPRLYQCSWKPSRFTKASGCFSQTTIPKRKDIAIHSHFAAGDPTATREDHSTAR</sequence>
<dbReference type="AlphaFoldDB" id="A0A8K0D995"/>
<evidence type="ECO:0000256" key="1">
    <source>
        <dbReference type="ARBA" id="ARBA00004123"/>
    </source>
</evidence>